<dbReference type="Proteomes" id="UP000823617">
    <property type="component" value="Unassembled WGS sequence"/>
</dbReference>
<name>A0A9D9MZE8_9BACT</name>
<evidence type="ECO:0000259" key="5">
    <source>
        <dbReference type="PROSITE" id="PS01124"/>
    </source>
</evidence>
<evidence type="ECO:0000256" key="3">
    <source>
        <dbReference type="ARBA" id="ARBA00023163"/>
    </source>
</evidence>
<dbReference type="SUPFAM" id="SSF46689">
    <property type="entry name" value="Homeodomain-like"/>
    <property type="match status" value="1"/>
</dbReference>
<keyword evidence="1" id="KW-0805">Transcription regulation</keyword>
<keyword evidence="3" id="KW-0804">Transcription</keyword>
<feature type="transmembrane region" description="Helical" evidence="4">
    <location>
        <begin position="42"/>
        <end position="62"/>
    </location>
</feature>
<reference evidence="6" key="2">
    <citation type="journal article" date="2021" name="PeerJ">
        <title>Extensive microbial diversity within the chicken gut microbiome revealed by metagenomics and culture.</title>
        <authorList>
            <person name="Gilroy R."/>
            <person name="Ravi A."/>
            <person name="Getino M."/>
            <person name="Pursley I."/>
            <person name="Horton D.L."/>
            <person name="Alikhan N.F."/>
            <person name="Baker D."/>
            <person name="Gharbi K."/>
            <person name="Hall N."/>
            <person name="Watson M."/>
            <person name="Adriaenssens E.M."/>
            <person name="Foster-Nyarko E."/>
            <person name="Jarju S."/>
            <person name="Secka A."/>
            <person name="Antonio M."/>
            <person name="Oren A."/>
            <person name="Chaudhuri R.R."/>
            <person name="La Ragione R."/>
            <person name="Hildebrand F."/>
            <person name="Pallen M.J."/>
        </authorList>
    </citation>
    <scope>NUCLEOTIDE SEQUENCE</scope>
    <source>
        <strain evidence="6">B1-3475</strain>
    </source>
</reference>
<dbReference type="Pfam" id="PF12833">
    <property type="entry name" value="HTH_18"/>
    <property type="match status" value="1"/>
</dbReference>
<evidence type="ECO:0000313" key="7">
    <source>
        <dbReference type="Proteomes" id="UP000823617"/>
    </source>
</evidence>
<dbReference type="PANTHER" id="PTHR43280:SF2">
    <property type="entry name" value="HTH-TYPE TRANSCRIPTIONAL REGULATOR EXSA"/>
    <property type="match status" value="1"/>
</dbReference>
<keyword evidence="4" id="KW-1133">Transmembrane helix</keyword>
<keyword evidence="4" id="KW-0812">Transmembrane</keyword>
<keyword evidence="4" id="KW-0472">Membrane</keyword>
<dbReference type="PANTHER" id="PTHR43280">
    <property type="entry name" value="ARAC-FAMILY TRANSCRIPTIONAL REGULATOR"/>
    <property type="match status" value="1"/>
</dbReference>
<feature type="domain" description="HTH araC/xylS-type" evidence="5">
    <location>
        <begin position="207"/>
        <end position="309"/>
    </location>
</feature>
<protein>
    <submittedName>
        <fullName evidence="6">Helix-turn-helix transcriptional regulator</fullName>
    </submittedName>
</protein>
<feature type="transmembrane region" description="Helical" evidence="4">
    <location>
        <begin position="12"/>
        <end position="30"/>
    </location>
</feature>
<evidence type="ECO:0000256" key="1">
    <source>
        <dbReference type="ARBA" id="ARBA00023015"/>
    </source>
</evidence>
<comment type="caution">
    <text evidence="6">The sequence shown here is derived from an EMBL/GenBank/DDBJ whole genome shotgun (WGS) entry which is preliminary data.</text>
</comment>
<dbReference type="EMBL" id="JADIMK010000029">
    <property type="protein sequence ID" value="MBO8455372.1"/>
    <property type="molecule type" value="Genomic_DNA"/>
</dbReference>
<gene>
    <name evidence="6" type="ORF">IAC08_03070</name>
</gene>
<dbReference type="AlphaFoldDB" id="A0A9D9MZE8"/>
<reference evidence="6" key="1">
    <citation type="submission" date="2020-10" db="EMBL/GenBank/DDBJ databases">
        <authorList>
            <person name="Gilroy R."/>
        </authorList>
    </citation>
    <scope>NUCLEOTIDE SEQUENCE</scope>
    <source>
        <strain evidence="6">B1-3475</strain>
    </source>
</reference>
<dbReference type="GO" id="GO:0003700">
    <property type="term" value="F:DNA-binding transcription factor activity"/>
    <property type="evidence" value="ECO:0007669"/>
    <property type="project" value="InterPro"/>
</dbReference>
<sequence>MLTVSGVVCYRALCSSVPVDLALSMMIMMVRDTGKYRSHEKLPLAMVAGSLFLISMVTSVLRLVCAERNARCDFSVWIPQILSAAIAVYCLVRAIHEFSDLKEFISGMNAANYAALAADFNFSSVFLSVVLASLSADVLPKAVHDVLLLLCIAVLVIMHVFMYRRFVLRHVFIFYDGYEKRLRRISLRDGCNHEKTESESGFTETYQRLNNYFEDRKPYLDGDLTIADVAKELYTNKLYVSQAISRCSGKNFCQFVNYHRVKYSVDLFRADPHLKVSQLAEMSGFHTVASFNMAFKLNLGESPSEWCRRQRRSKDFVNGVSGDGTV</sequence>
<feature type="transmembrane region" description="Helical" evidence="4">
    <location>
        <begin position="74"/>
        <end position="92"/>
    </location>
</feature>
<dbReference type="Gene3D" id="1.10.10.60">
    <property type="entry name" value="Homeodomain-like"/>
    <property type="match status" value="2"/>
</dbReference>
<dbReference type="SMART" id="SM00342">
    <property type="entry name" value="HTH_ARAC"/>
    <property type="match status" value="1"/>
</dbReference>
<feature type="transmembrane region" description="Helical" evidence="4">
    <location>
        <begin position="113"/>
        <end position="134"/>
    </location>
</feature>
<dbReference type="InterPro" id="IPR018060">
    <property type="entry name" value="HTH_AraC"/>
</dbReference>
<dbReference type="PROSITE" id="PS01124">
    <property type="entry name" value="HTH_ARAC_FAMILY_2"/>
    <property type="match status" value="1"/>
</dbReference>
<proteinExistence type="predicted"/>
<evidence type="ECO:0000256" key="4">
    <source>
        <dbReference type="SAM" id="Phobius"/>
    </source>
</evidence>
<organism evidence="6 7">
    <name type="scientific">Candidatus Cryptobacteroides intestinigallinarum</name>
    <dbReference type="NCBI Taxonomy" id="2840767"/>
    <lineage>
        <taxon>Bacteria</taxon>
        <taxon>Pseudomonadati</taxon>
        <taxon>Bacteroidota</taxon>
        <taxon>Bacteroidia</taxon>
        <taxon>Bacteroidales</taxon>
        <taxon>Candidatus Cryptobacteroides</taxon>
    </lineage>
</organism>
<accession>A0A9D9MZE8</accession>
<evidence type="ECO:0000256" key="2">
    <source>
        <dbReference type="ARBA" id="ARBA00023125"/>
    </source>
</evidence>
<dbReference type="GO" id="GO:0043565">
    <property type="term" value="F:sequence-specific DNA binding"/>
    <property type="evidence" value="ECO:0007669"/>
    <property type="project" value="InterPro"/>
</dbReference>
<feature type="transmembrane region" description="Helical" evidence="4">
    <location>
        <begin position="146"/>
        <end position="163"/>
    </location>
</feature>
<evidence type="ECO:0000313" key="6">
    <source>
        <dbReference type="EMBL" id="MBO8455372.1"/>
    </source>
</evidence>
<dbReference type="InterPro" id="IPR009057">
    <property type="entry name" value="Homeodomain-like_sf"/>
</dbReference>
<keyword evidence="2" id="KW-0238">DNA-binding</keyword>